<comment type="catalytic activity">
    <reaction evidence="4 7">
        <text>uridine(38/39/40) in tRNA = pseudouridine(38/39/40) in tRNA</text>
        <dbReference type="Rhea" id="RHEA:22376"/>
        <dbReference type="Rhea" id="RHEA-COMP:10085"/>
        <dbReference type="Rhea" id="RHEA-COMP:10087"/>
        <dbReference type="ChEBI" id="CHEBI:65314"/>
        <dbReference type="ChEBI" id="CHEBI:65315"/>
        <dbReference type="EC" id="5.4.99.12"/>
    </reaction>
</comment>
<dbReference type="FunFam" id="3.30.70.580:FF:000001">
    <property type="entry name" value="tRNA pseudouridine synthase A"/>
    <property type="match status" value="1"/>
</dbReference>
<dbReference type="InterPro" id="IPR020095">
    <property type="entry name" value="PsdUridine_synth_TruA_C"/>
</dbReference>
<feature type="active site" description="Nucleophile" evidence="4 5">
    <location>
        <position position="53"/>
    </location>
</feature>
<dbReference type="CDD" id="cd02570">
    <property type="entry name" value="PseudoU_synth_EcTruA"/>
    <property type="match status" value="1"/>
</dbReference>
<dbReference type="Gene3D" id="3.30.70.580">
    <property type="entry name" value="Pseudouridine synthase I, catalytic domain, N-terminal subdomain"/>
    <property type="match status" value="1"/>
</dbReference>
<protein>
    <recommendedName>
        <fullName evidence="4">tRNA pseudouridine synthase A</fullName>
        <ecNumber evidence="4">5.4.99.12</ecNumber>
    </recommendedName>
    <alternativeName>
        <fullName evidence="4">tRNA pseudouridine(38-40) synthase</fullName>
    </alternativeName>
    <alternativeName>
        <fullName evidence="4">tRNA pseudouridylate synthase I</fullName>
    </alternativeName>
    <alternativeName>
        <fullName evidence="4">tRNA-uridine isomerase I</fullName>
    </alternativeName>
</protein>
<accession>A0A0M6W801</accession>
<dbReference type="PIRSF" id="PIRSF001430">
    <property type="entry name" value="tRNA_psdUrid_synth"/>
    <property type="match status" value="1"/>
</dbReference>
<reference evidence="10" key="1">
    <citation type="submission" date="2015-05" db="EMBL/GenBank/DDBJ databases">
        <authorList>
            <person name="Manzano-Marin A."/>
        </authorList>
    </citation>
    <scope>NUCLEOTIDE SEQUENCE [LARGE SCALE GENOMIC DNA]</scope>
    <source>
        <strain evidence="10">officinalis</strain>
    </source>
</reference>
<dbReference type="GO" id="GO:0031119">
    <property type="term" value="P:tRNA pseudouridine synthesis"/>
    <property type="evidence" value="ECO:0007669"/>
    <property type="project" value="UniProtKB-UniRule"/>
</dbReference>
<dbReference type="InterPro" id="IPR020103">
    <property type="entry name" value="PsdUridine_synth_cat_dom_sf"/>
</dbReference>
<sequence length="262" mass="30106">MLYRIALGVEYNGSQYSGWQHQKGVKTIQGCLEEAISRVSNEKITIFCAGRTDAGVHAVGQVVHFETTSKRKESSWVMGTNVNLPCDIAVRWCKIVNKNFHARCSAISRRYSYIILNKYYRSAISFNKVTNFYYPLNEKIMHRAAQDLVGEKDFTSFRSTQCQSKTPWRNVFNISVDRQGDYIIVDIKANAFVYRMVRNIIGCLLEIGCYKKNIDWISELLESKDRNKAAITAKPDGLYLFNVEYPKIFNIPQNTIGHVFLP</sequence>
<dbReference type="InterPro" id="IPR020097">
    <property type="entry name" value="PsdUridine_synth_TruA_a/b_dom"/>
</dbReference>
<dbReference type="HAMAP" id="MF_00171">
    <property type="entry name" value="TruA"/>
    <property type="match status" value="1"/>
</dbReference>
<feature type="binding site" evidence="4 6">
    <location>
        <position position="111"/>
    </location>
    <ligand>
        <name>substrate</name>
    </ligand>
</feature>
<dbReference type="NCBIfam" id="TIGR00071">
    <property type="entry name" value="hisT_truA"/>
    <property type="match status" value="1"/>
</dbReference>
<evidence type="ECO:0000256" key="2">
    <source>
        <dbReference type="ARBA" id="ARBA00022694"/>
    </source>
</evidence>
<comment type="similarity">
    <text evidence="1 4 7">Belongs to the tRNA pseudouridine synthase TruA family.</text>
</comment>
<evidence type="ECO:0000256" key="4">
    <source>
        <dbReference type="HAMAP-Rule" id="MF_00171"/>
    </source>
</evidence>
<dbReference type="PANTHER" id="PTHR11142">
    <property type="entry name" value="PSEUDOURIDYLATE SYNTHASE"/>
    <property type="match status" value="1"/>
</dbReference>
<dbReference type="PANTHER" id="PTHR11142:SF0">
    <property type="entry name" value="TRNA PSEUDOURIDINE SYNTHASE-LIKE 1"/>
    <property type="match status" value="1"/>
</dbReference>
<keyword evidence="3 4" id="KW-0413">Isomerase</keyword>
<keyword evidence="10" id="KW-1185">Reference proteome</keyword>
<dbReference type="EC" id="5.4.99.12" evidence="4"/>
<comment type="caution">
    <text evidence="4">Lacks conserved residue(s) required for the propagation of feature annotation.</text>
</comment>
<dbReference type="InterPro" id="IPR020094">
    <property type="entry name" value="TruA/RsuA/RluB/E/F_N"/>
</dbReference>
<dbReference type="AlphaFoldDB" id="A0A0M6W801"/>
<dbReference type="SUPFAM" id="SSF55120">
    <property type="entry name" value="Pseudouridine synthase"/>
    <property type="match status" value="1"/>
</dbReference>
<comment type="subunit">
    <text evidence="4">Homodimer.</text>
</comment>
<gene>
    <name evidence="4 9" type="primary">truA</name>
    <name evidence="9" type="ORF">SOFFGTOCOR_0492</name>
</gene>
<evidence type="ECO:0000313" key="10">
    <source>
        <dbReference type="Proteomes" id="UP000242301"/>
    </source>
</evidence>
<dbReference type="Pfam" id="PF01416">
    <property type="entry name" value="PseudoU_synth_1"/>
    <property type="match status" value="2"/>
</dbReference>
<evidence type="ECO:0000256" key="5">
    <source>
        <dbReference type="PIRSR" id="PIRSR001430-1"/>
    </source>
</evidence>
<dbReference type="GO" id="GO:0160147">
    <property type="term" value="F:tRNA pseudouridine(38-40) synthase activity"/>
    <property type="evidence" value="ECO:0007669"/>
    <property type="project" value="UniProtKB-EC"/>
</dbReference>
<dbReference type="Gene3D" id="3.30.70.660">
    <property type="entry name" value="Pseudouridine synthase I, catalytic domain, C-terminal subdomain"/>
    <property type="match status" value="1"/>
</dbReference>
<dbReference type="InterPro" id="IPR001406">
    <property type="entry name" value="PsdUridine_synth_TruA"/>
</dbReference>
<dbReference type="Proteomes" id="UP000242301">
    <property type="component" value="Unassembled WGS sequence"/>
</dbReference>
<feature type="domain" description="Pseudouridine synthase I TruA alpha/beta" evidence="8">
    <location>
        <begin position="10"/>
        <end position="103"/>
    </location>
</feature>
<evidence type="ECO:0000256" key="6">
    <source>
        <dbReference type="PIRSR" id="PIRSR001430-2"/>
    </source>
</evidence>
<feature type="domain" description="Pseudouridine synthase I TruA alpha/beta" evidence="8">
    <location>
        <begin position="144"/>
        <end position="246"/>
    </location>
</feature>
<organism evidence="9 10">
    <name type="scientific">Candidatus Providencia siddallii</name>
    <dbReference type="NCBI Taxonomy" id="1715285"/>
    <lineage>
        <taxon>Bacteria</taxon>
        <taxon>Pseudomonadati</taxon>
        <taxon>Pseudomonadota</taxon>
        <taxon>Gammaproteobacteria</taxon>
        <taxon>Enterobacterales</taxon>
        <taxon>Morganellaceae</taxon>
        <taxon>Providencia</taxon>
    </lineage>
</organism>
<evidence type="ECO:0000256" key="7">
    <source>
        <dbReference type="RuleBase" id="RU003792"/>
    </source>
</evidence>
<evidence type="ECO:0000259" key="8">
    <source>
        <dbReference type="Pfam" id="PF01416"/>
    </source>
</evidence>
<keyword evidence="2 4" id="KW-0819">tRNA processing</keyword>
<dbReference type="STRING" id="1715285.SOFFGTOCOR_0492"/>
<evidence type="ECO:0000256" key="1">
    <source>
        <dbReference type="ARBA" id="ARBA00009375"/>
    </source>
</evidence>
<evidence type="ECO:0000256" key="3">
    <source>
        <dbReference type="ARBA" id="ARBA00023235"/>
    </source>
</evidence>
<name>A0A0M6W801_9GAMM</name>
<dbReference type="GO" id="GO:0003723">
    <property type="term" value="F:RNA binding"/>
    <property type="evidence" value="ECO:0007669"/>
    <property type="project" value="InterPro"/>
</dbReference>
<comment type="function">
    <text evidence="4">Formation of pseudouridine at positions 38, 39 and 40 in the anticodon stem and loop of transfer RNAs.</text>
</comment>
<evidence type="ECO:0000313" key="9">
    <source>
        <dbReference type="EMBL" id="CRK85900.1"/>
    </source>
</evidence>
<dbReference type="EMBL" id="CVRF01000003">
    <property type="protein sequence ID" value="CRK85900.1"/>
    <property type="molecule type" value="Genomic_DNA"/>
</dbReference>
<proteinExistence type="inferred from homology"/>